<dbReference type="SUPFAM" id="SSF53850">
    <property type="entry name" value="Periplasmic binding protein-like II"/>
    <property type="match status" value="1"/>
</dbReference>
<dbReference type="InterPro" id="IPR006059">
    <property type="entry name" value="SBP"/>
</dbReference>
<organism evidence="2 3">
    <name type="scientific">Deinococcus humi</name>
    <dbReference type="NCBI Taxonomy" id="662880"/>
    <lineage>
        <taxon>Bacteria</taxon>
        <taxon>Thermotogati</taxon>
        <taxon>Deinococcota</taxon>
        <taxon>Deinococci</taxon>
        <taxon>Deinococcales</taxon>
        <taxon>Deinococcaceae</taxon>
        <taxon>Deinococcus</taxon>
    </lineage>
</organism>
<feature type="signal peptide" evidence="1">
    <location>
        <begin position="1"/>
        <end position="20"/>
    </location>
</feature>
<dbReference type="RefSeq" id="WP_184135255.1">
    <property type="nucleotide sequence ID" value="NZ_JACHFL010000011.1"/>
</dbReference>
<proteinExistence type="predicted"/>
<reference evidence="2 3" key="1">
    <citation type="submission" date="2020-08" db="EMBL/GenBank/DDBJ databases">
        <title>Genomic Encyclopedia of Type Strains, Phase IV (KMG-IV): sequencing the most valuable type-strain genomes for metagenomic binning, comparative biology and taxonomic classification.</title>
        <authorList>
            <person name="Goeker M."/>
        </authorList>
    </citation>
    <scope>NUCLEOTIDE SEQUENCE [LARGE SCALE GENOMIC DNA]</scope>
    <source>
        <strain evidence="2 3">DSM 27939</strain>
    </source>
</reference>
<keyword evidence="1" id="KW-0732">Signal</keyword>
<dbReference type="Pfam" id="PF01547">
    <property type="entry name" value="SBP_bac_1"/>
    <property type="match status" value="1"/>
</dbReference>
<accession>A0A7W8JZ62</accession>
<dbReference type="AlphaFoldDB" id="A0A7W8JZ62"/>
<dbReference type="Proteomes" id="UP000552709">
    <property type="component" value="Unassembled WGS sequence"/>
</dbReference>
<evidence type="ECO:0000256" key="1">
    <source>
        <dbReference type="SAM" id="SignalP"/>
    </source>
</evidence>
<name>A0A7W8JZ62_9DEIO</name>
<feature type="chain" id="PRO_5031465448" evidence="1">
    <location>
        <begin position="21"/>
        <end position="413"/>
    </location>
</feature>
<comment type="caution">
    <text evidence="2">The sequence shown here is derived from an EMBL/GenBank/DDBJ whole genome shotgun (WGS) entry which is preliminary data.</text>
</comment>
<dbReference type="PANTHER" id="PTHR43649">
    <property type="entry name" value="ARABINOSE-BINDING PROTEIN-RELATED"/>
    <property type="match status" value="1"/>
</dbReference>
<dbReference type="Gene3D" id="3.40.190.10">
    <property type="entry name" value="Periplasmic binding protein-like II"/>
    <property type="match status" value="2"/>
</dbReference>
<protein>
    <submittedName>
        <fullName evidence="2">ABC-type glycerol-3-phosphate transport system substrate-binding protein</fullName>
    </submittedName>
</protein>
<gene>
    <name evidence="2" type="ORF">HNQ08_003736</name>
</gene>
<evidence type="ECO:0000313" key="3">
    <source>
        <dbReference type="Proteomes" id="UP000552709"/>
    </source>
</evidence>
<dbReference type="PANTHER" id="PTHR43649:SF14">
    <property type="entry name" value="BLR3389 PROTEIN"/>
    <property type="match status" value="1"/>
</dbReference>
<dbReference type="InterPro" id="IPR050490">
    <property type="entry name" value="Bact_solute-bd_prot1"/>
</dbReference>
<evidence type="ECO:0000313" key="2">
    <source>
        <dbReference type="EMBL" id="MBB5364623.1"/>
    </source>
</evidence>
<sequence>MIKLTKPFPLLLTLALSVTAAQTLELYNDKPDWNNNYTKVGELGAKSGAGFKGVTFADTSSYQAAVRTSLSTSKAPGLFTWWSGYRMKDLVESGNLQDLTALWQKYQKAGEYGSDLAKAFTFDGKIYALPNNVAYWAVFYNKKAYKDAGITPPTTWAQLEANNAKLKAKGVTAFGQSVDGRWPAFIWFEEFLTRQDPDLYEKLVVGKAKYTDPGVTKVFTTWKGWIDKGYMTPASTGFGSGGTNGMAKLFAQGKLANILAGDWYSATISGTGMKPGEDYGVFILPTMNVKSKPVIIYEASPLIVAKNSANKAQALKAADFWMSSKAQTLWSNLQSFTPVNNEVTVDNPVTKELTTALSKNKPRLINRIWEATPTEIIEPGVDELSKFMLNPGTQRQVQVNLQKLADAYWSKQK</sequence>
<dbReference type="EMBL" id="JACHFL010000011">
    <property type="protein sequence ID" value="MBB5364623.1"/>
    <property type="molecule type" value="Genomic_DNA"/>
</dbReference>
<keyword evidence="3" id="KW-1185">Reference proteome</keyword>